<name>L7FC61_STRT8</name>
<reference evidence="1 2" key="1">
    <citation type="journal article" date="2011" name="Plasmid">
        <title>Streptomyces turgidiscabies Car8 contains a modular pathogenicity island that shares virulence genes with other actinobacterial plant pathogens.</title>
        <authorList>
            <person name="Huguet-Tapia J.C."/>
            <person name="Badger J.H."/>
            <person name="Loria R."/>
            <person name="Pettis G.S."/>
        </authorList>
    </citation>
    <scope>NUCLEOTIDE SEQUENCE [LARGE SCALE GENOMIC DNA]</scope>
    <source>
        <strain evidence="1 2">Car8</strain>
    </source>
</reference>
<protein>
    <submittedName>
        <fullName evidence="1">Uncharacterized protein</fullName>
    </submittedName>
</protein>
<feature type="non-terminal residue" evidence="1">
    <location>
        <position position="25"/>
    </location>
</feature>
<dbReference type="AlphaFoldDB" id="L7FC61"/>
<comment type="caution">
    <text evidence="1">The sequence shown here is derived from an EMBL/GenBank/DDBJ whole genome shotgun (WGS) entry which is preliminary data.</text>
</comment>
<keyword evidence="2" id="KW-1185">Reference proteome</keyword>
<evidence type="ECO:0000313" key="2">
    <source>
        <dbReference type="Proteomes" id="UP000010931"/>
    </source>
</evidence>
<accession>L7FC61</accession>
<organism evidence="1 2">
    <name type="scientific">Streptomyces turgidiscabies (strain Car8)</name>
    <dbReference type="NCBI Taxonomy" id="698760"/>
    <lineage>
        <taxon>Bacteria</taxon>
        <taxon>Bacillati</taxon>
        <taxon>Actinomycetota</taxon>
        <taxon>Actinomycetes</taxon>
        <taxon>Kitasatosporales</taxon>
        <taxon>Streptomycetaceae</taxon>
        <taxon>Streptomyces</taxon>
    </lineage>
</organism>
<proteinExistence type="predicted"/>
<sequence length="25" mass="2331">MGVSSAGAGAWGLVAQFPAPLKGAS</sequence>
<dbReference type="Proteomes" id="UP000010931">
    <property type="component" value="Unassembled WGS sequence"/>
</dbReference>
<gene>
    <name evidence="1" type="ORF">STRTUCAR8_03945</name>
</gene>
<evidence type="ECO:0000313" key="1">
    <source>
        <dbReference type="EMBL" id="ELP68857.1"/>
    </source>
</evidence>
<dbReference type="EMBL" id="AEJB01000196">
    <property type="protein sequence ID" value="ELP68857.1"/>
    <property type="molecule type" value="Genomic_DNA"/>
</dbReference>